<evidence type="ECO:0000313" key="3">
    <source>
        <dbReference type="Proteomes" id="UP000001660"/>
    </source>
</evidence>
<evidence type="ECO:0000256" key="1">
    <source>
        <dbReference type="SAM" id="SignalP"/>
    </source>
</evidence>
<evidence type="ECO:0000313" key="2">
    <source>
        <dbReference type="EMBL" id="CBK41305.1"/>
    </source>
</evidence>
<dbReference type="STRING" id="330214.NIDE1570"/>
<dbReference type="InterPro" id="IPR015943">
    <property type="entry name" value="WD40/YVTN_repeat-like_dom_sf"/>
</dbReference>
<accession>D8PDJ6</accession>
<dbReference type="HOGENOM" id="CLU_713312_0_0_0"/>
<feature type="signal peptide" evidence="1">
    <location>
        <begin position="1"/>
        <end position="23"/>
    </location>
</feature>
<dbReference type="eggNOG" id="COG3391">
    <property type="taxonomic scope" value="Bacteria"/>
</dbReference>
<dbReference type="Proteomes" id="UP000001660">
    <property type="component" value="Chromosome"/>
</dbReference>
<organism evidence="2 3">
    <name type="scientific">Nitrospira defluvii</name>
    <dbReference type="NCBI Taxonomy" id="330214"/>
    <lineage>
        <taxon>Bacteria</taxon>
        <taxon>Pseudomonadati</taxon>
        <taxon>Nitrospirota</taxon>
        <taxon>Nitrospiria</taxon>
        <taxon>Nitrospirales</taxon>
        <taxon>Nitrospiraceae</taxon>
        <taxon>Nitrospira</taxon>
    </lineage>
</organism>
<keyword evidence="3" id="KW-1185">Reference proteome</keyword>
<dbReference type="OrthoDB" id="9774579at2"/>
<dbReference type="Gene3D" id="2.130.10.10">
    <property type="entry name" value="YVTN repeat-like/Quinoprotein amine dehydrogenase"/>
    <property type="match status" value="2"/>
</dbReference>
<dbReference type="KEGG" id="nde:NIDE1570"/>
<feature type="chain" id="PRO_5003119977" description="YncE family protein" evidence="1">
    <location>
        <begin position="24"/>
        <end position="394"/>
    </location>
</feature>
<reference evidence="2 3" key="1">
    <citation type="journal article" date="2010" name="Proc. Natl. Acad. Sci. U.S.A.">
        <title>A Nitrospira metagenome illuminates the physiology and evolution of globally important nitrite-oxidizing bacteria.</title>
        <authorList>
            <person name="Lucker S."/>
            <person name="Wagner M."/>
            <person name="Maixner F."/>
            <person name="Pelletier E."/>
            <person name="Koch H."/>
            <person name="Vacherie B."/>
            <person name="Rattei T."/>
            <person name="Sinninghe Damste J."/>
            <person name="Spieck E."/>
            <person name="Le Paslier D."/>
            <person name="Daims H."/>
        </authorList>
    </citation>
    <scope>NUCLEOTIDE SEQUENCE [LARGE SCALE GENOMIC DNA]</scope>
</reference>
<dbReference type="PROSITE" id="PS51257">
    <property type="entry name" value="PROKAR_LIPOPROTEIN"/>
    <property type="match status" value="1"/>
</dbReference>
<dbReference type="SUPFAM" id="SSF50969">
    <property type="entry name" value="YVTN repeat-like/Quinoprotein amine dehydrogenase"/>
    <property type="match status" value="1"/>
</dbReference>
<proteinExistence type="predicted"/>
<dbReference type="InterPro" id="IPR051200">
    <property type="entry name" value="Host-pathogen_enzymatic-act"/>
</dbReference>
<dbReference type="PANTHER" id="PTHR47197:SF3">
    <property type="entry name" value="DIHYDRO-HEME D1 DEHYDROGENASE"/>
    <property type="match status" value="1"/>
</dbReference>
<dbReference type="AlphaFoldDB" id="D8PDJ6"/>
<gene>
    <name evidence="2" type="ORF">NIDE1570</name>
</gene>
<dbReference type="PANTHER" id="PTHR47197">
    <property type="entry name" value="PROTEIN NIRF"/>
    <property type="match status" value="1"/>
</dbReference>
<name>D8PDJ6_9BACT</name>
<dbReference type="InterPro" id="IPR011044">
    <property type="entry name" value="Quino_amine_DH_bsu"/>
</dbReference>
<sequence>MRRFRLLSLTLGLLLSCSAPALAELLALLNYESNPEQSVRREGIAIMDIDPESSDFGKVLMEIPLPPDLVAHHIFFNRDRTKAYITALGKSVLHVVDLTRFPFRLHAIEVPDCQVLEDLVVSDDNRTWYLTCMGSSAVIMGDAVKDKPVKTIRTPDGGGASVLYPHGIAIHNGIDRVLITSTVKPDMSDAGDSVTVLQASTGAVLSTHKVSSKPSPAKAAPVEVMFVPFSNPPVVQITNMLEGTLWTGTWDAASQSFSFQQVDDYGPRQQGMPLEMLYNAKGDRLFVTTAKPGFVNVYDNSDPGHPRFLQAIPAAQGAHHSVLSPDERYLFVQNSLLNLEGMSDGSITVIDLAKGGTVLGSIDTLKAQGFNPNCIMLLPNHFRQADLRASLVAE</sequence>
<dbReference type="EMBL" id="FP929003">
    <property type="protein sequence ID" value="CBK41305.1"/>
    <property type="molecule type" value="Genomic_DNA"/>
</dbReference>
<evidence type="ECO:0008006" key="4">
    <source>
        <dbReference type="Google" id="ProtNLM"/>
    </source>
</evidence>
<protein>
    <recommendedName>
        <fullName evidence="4">YncE family protein</fullName>
    </recommendedName>
</protein>
<keyword evidence="1" id="KW-0732">Signal</keyword>